<keyword evidence="2" id="KW-1185">Reference proteome</keyword>
<keyword evidence="1" id="KW-1133">Transmembrane helix</keyword>
<evidence type="ECO:0000256" key="1">
    <source>
        <dbReference type="SAM" id="Phobius"/>
    </source>
</evidence>
<keyword evidence="1" id="KW-0472">Membrane</keyword>
<proteinExistence type="predicted"/>
<dbReference type="AlphaFoldDB" id="A0AA85JB23"/>
<protein>
    <submittedName>
        <fullName evidence="3">Uncharacterized protein</fullName>
    </submittedName>
</protein>
<feature type="transmembrane region" description="Helical" evidence="1">
    <location>
        <begin position="78"/>
        <end position="97"/>
    </location>
</feature>
<organism evidence="2 3">
    <name type="scientific">Trichobilharzia regenti</name>
    <name type="common">Nasal bird schistosome</name>
    <dbReference type="NCBI Taxonomy" id="157069"/>
    <lineage>
        <taxon>Eukaryota</taxon>
        <taxon>Metazoa</taxon>
        <taxon>Spiralia</taxon>
        <taxon>Lophotrochozoa</taxon>
        <taxon>Platyhelminthes</taxon>
        <taxon>Trematoda</taxon>
        <taxon>Digenea</taxon>
        <taxon>Strigeidida</taxon>
        <taxon>Schistosomatoidea</taxon>
        <taxon>Schistosomatidae</taxon>
        <taxon>Trichobilharzia</taxon>
    </lineage>
</organism>
<name>A0AA85JB23_TRIRE</name>
<reference evidence="3" key="2">
    <citation type="submission" date="2023-11" db="UniProtKB">
        <authorList>
            <consortium name="WormBaseParasite"/>
        </authorList>
    </citation>
    <scope>IDENTIFICATION</scope>
</reference>
<evidence type="ECO:0000313" key="2">
    <source>
        <dbReference type="Proteomes" id="UP000050795"/>
    </source>
</evidence>
<accession>A0AA85JB23</accession>
<sequence>MNRRILFNKSFSYNFITKSNKFCCARFTCCHLLVLTANKCFYNSKAENFERLMRIIKQCGNSLSRFYKECRSINLTKMIYFDWTLVTSAMCLVLSLVHSNYTI</sequence>
<keyword evidence="1" id="KW-0812">Transmembrane</keyword>
<evidence type="ECO:0000313" key="3">
    <source>
        <dbReference type="WBParaSite" id="TREG1_140850.1"/>
    </source>
</evidence>
<dbReference type="Proteomes" id="UP000050795">
    <property type="component" value="Unassembled WGS sequence"/>
</dbReference>
<reference evidence="2" key="1">
    <citation type="submission" date="2022-06" db="EMBL/GenBank/DDBJ databases">
        <authorList>
            <person name="Berger JAMES D."/>
            <person name="Berger JAMES D."/>
        </authorList>
    </citation>
    <scope>NUCLEOTIDE SEQUENCE [LARGE SCALE GENOMIC DNA]</scope>
</reference>
<dbReference type="WBParaSite" id="TREG1_140850.1">
    <property type="protein sequence ID" value="TREG1_140850.1"/>
    <property type="gene ID" value="TREG1_140850"/>
</dbReference>